<dbReference type="Ensembl" id="ENSSORT00005006452.1">
    <property type="protein sequence ID" value="ENSSORP00005006200.1"/>
    <property type="gene ID" value="ENSSORG00005003686.1"/>
</dbReference>
<dbReference type="GO" id="GO:0005634">
    <property type="term" value="C:nucleus"/>
    <property type="evidence" value="ECO:0007669"/>
    <property type="project" value="TreeGrafter"/>
</dbReference>
<sequence>MADVDADDGCSLKNPSRRRLRIKPQHEAEKHIRLKTDKAGRGVFALIPFSKGDFVLEYRGKLFPPDSPPVIETYSETEATFLFDFQWKGKSCLDASVEDQSLGRLVNDKHKNPNCKILDGMPHLCLFAIRDIVPGEEVTYNYGDSDWPWRKQV</sequence>
<dbReference type="AlphaFoldDB" id="A0A672YNR5"/>
<feature type="domain" description="SET" evidence="1">
    <location>
        <begin position="18"/>
        <end position="143"/>
    </location>
</feature>
<dbReference type="Proteomes" id="UP000472271">
    <property type="component" value="Chromosome 9"/>
</dbReference>
<name>A0A672YNR5_9TELE</name>
<dbReference type="GO" id="GO:0006357">
    <property type="term" value="P:regulation of transcription by RNA polymerase II"/>
    <property type="evidence" value="ECO:0007669"/>
    <property type="project" value="TreeGrafter"/>
</dbReference>
<dbReference type="SUPFAM" id="SSF82199">
    <property type="entry name" value="SET domain"/>
    <property type="match status" value="1"/>
</dbReference>
<dbReference type="InterPro" id="IPR046341">
    <property type="entry name" value="SET_dom_sf"/>
</dbReference>
<dbReference type="GO" id="GO:0005700">
    <property type="term" value="C:polytene chromosome"/>
    <property type="evidence" value="ECO:0007669"/>
    <property type="project" value="TreeGrafter"/>
</dbReference>
<protein>
    <recommendedName>
        <fullName evidence="1">SET domain-containing protein</fullName>
    </recommendedName>
</protein>
<evidence type="ECO:0000259" key="1">
    <source>
        <dbReference type="PROSITE" id="PS50280"/>
    </source>
</evidence>
<keyword evidence="3" id="KW-1185">Reference proteome</keyword>
<dbReference type="SMART" id="SM00317">
    <property type="entry name" value="SET"/>
    <property type="match status" value="1"/>
</dbReference>
<reference evidence="2" key="2">
    <citation type="submission" date="2025-08" db="UniProtKB">
        <authorList>
            <consortium name="Ensembl"/>
        </authorList>
    </citation>
    <scope>IDENTIFICATION</scope>
</reference>
<reference evidence="2" key="1">
    <citation type="submission" date="2019-06" db="EMBL/GenBank/DDBJ databases">
        <authorList>
            <consortium name="Wellcome Sanger Institute Data Sharing"/>
        </authorList>
    </citation>
    <scope>NUCLEOTIDE SEQUENCE [LARGE SCALE GENOMIC DNA]</scope>
</reference>
<evidence type="ECO:0000313" key="3">
    <source>
        <dbReference type="Proteomes" id="UP000472271"/>
    </source>
</evidence>
<dbReference type="PANTHER" id="PTHR46167:SF1">
    <property type="entry name" value="N-LYSINE METHYLTRANSFERASE KMT5A"/>
    <property type="match status" value="1"/>
</dbReference>
<dbReference type="InterPro" id="IPR051760">
    <property type="entry name" value="KMT5A"/>
</dbReference>
<dbReference type="GO" id="GO:0043516">
    <property type="term" value="P:regulation of DNA damage response, signal transduction by p53 class mediator"/>
    <property type="evidence" value="ECO:0007669"/>
    <property type="project" value="TreeGrafter"/>
</dbReference>
<organism evidence="2 3">
    <name type="scientific">Sphaeramia orbicularis</name>
    <name type="common">orbiculate cardinalfish</name>
    <dbReference type="NCBI Taxonomy" id="375764"/>
    <lineage>
        <taxon>Eukaryota</taxon>
        <taxon>Metazoa</taxon>
        <taxon>Chordata</taxon>
        <taxon>Craniata</taxon>
        <taxon>Vertebrata</taxon>
        <taxon>Euteleostomi</taxon>
        <taxon>Actinopterygii</taxon>
        <taxon>Neopterygii</taxon>
        <taxon>Teleostei</taxon>
        <taxon>Neoteleostei</taxon>
        <taxon>Acanthomorphata</taxon>
        <taxon>Gobiaria</taxon>
        <taxon>Kurtiformes</taxon>
        <taxon>Apogonoidei</taxon>
        <taxon>Apogonidae</taxon>
        <taxon>Apogoninae</taxon>
        <taxon>Sphaeramia</taxon>
    </lineage>
</organism>
<reference evidence="2" key="3">
    <citation type="submission" date="2025-09" db="UniProtKB">
        <authorList>
            <consortium name="Ensembl"/>
        </authorList>
    </citation>
    <scope>IDENTIFICATION</scope>
</reference>
<dbReference type="InterPro" id="IPR001214">
    <property type="entry name" value="SET_dom"/>
</dbReference>
<evidence type="ECO:0000313" key="2">
    <source>
        <dbReference type="Ensembl" id="ENSSORP00005006200.1"/>
    </source>
</evidence>
<dbReference type="GO" id="GO:0042799">
    <property type="term" value="F:histone H4K20 methyltransferase activity"/>
    <property type="evidence" value="ECO:0007669"/>
    <property type="project" value="TreeGrafter"/>
</dbReference>
<accession>A0A672YNR5</accession>
<proteinExistence type="predicted"/>
<dbReference type="PANTHER" id="PTHR46167">
    <property type="entry name" value="N-LYSINE METHYLTRANSFERASE KMT5A"/>
    <property type="match status" value="1"/>
</dbReference>
<dbReference type="InParanoid" id="A0A672YNR5"/>
<dbReference type="Gene3D" id="2.170.270.10">
    <property type="entry name" value="SET domain"/>
    <property type="match status" value="1"/>
</dbReference>
<dbReference type="Pfam" id="PF00856">
    <property type="entry name" value="SET"/>
    <property type="match status" value="1"/>
</dbReference>
<dbReference type="PROSITE" id="PS50280">
    <property type="entry name" value="SET"/>
    <property type="match status" value="1"/>
</dbReference>